<organism evidence="2 3">
    <name type="scientific">Pontibacillus litoralis JSM 072002</name>
    <dbReference type="NCBI Taxonomy" id="1385512"/>
    <lineage>
        <taxon>Bacteria</taxon>
        <taxon>Bacillati</taxon>
        <taxon>Bacillota</taxon>
        <taxon>Bacilli</taxon>
        <taxon>Bacillales</taxon>
        <taxon>Bacillaceae</taxon>
        <taxon>Pontibacillus</taxon>
    </lineage>
</organism>
<reference evidence="2 3" key="1">
    <citation type="submission" date="2013-08" db="EMBL/GenBank/DDBJ databases">
        <authorList>
            <person name="Huang J."/>
            <person name="Wang G."/>
        </authorList>
    </citation>
    <scope>NUCLEOTIDE SEQUENCE [LARGE SCALE GENOMIC DNA]</scope>
    <source>
        <strain evidence="2 3">JSM 072002</strain>
    </source>
</reference>
<feature type="region of interest" description="Disordered" evidence="1">
    <location>
        <begin position="33"/>
        <end position="61"/>
    </location>
</feature>
<keyword evidence="3" id="KW-1185">Reference proteome</keyword>
<dbReference type="OrthoDB" id="1958118at2"/>
<name>A0A0A5G047_9BACI</name>
<proteinExistence type="predicted"/>
<evidence type="ECO:0000313" key="3">
    <source>
        <dbReference type="Proteomes" id="UP000030401"/>
    </source>
</evidence>
<dbReference type="RefSeq" id="WP_052127371.1">
    <property type="nucleotide sequence ID" value="NZ_AVPG01000038.1"/>
</dbReference>
<dbReference type="Proteomes" id="UP000030401">
    <property type="component" value="Unassembled WGS sequence"/>
</dbReference>
<evidence type="ECO:0000256" key="1">
    <source>
        <dbReference type="SAM" id="MobiDB-lite"/>
    </source>
</evidence>
<dbReference type="EMBL" id="AVPG01000038">
    <property type="protein sequence ID" value="KGX84458.1"/>
    <property type="molecule type" value="Genomic_DNA"/>
</dbReference>
<protein>
    <submittedName>
        <fullName evidence="2">Uncharacterized protein</fullName>
    </submittedName>
</protein>
<dbReference type="eggNOG" id="ENOG5033284">
    <property type="taxonomic scope" value="Bacteria"/>
</dbReference>
<sequence>MEIKISIDQAFTNAVLSLAQALSTSGLSKVTEEQVRQEPAVHQQAPVQQEQPAVQQQPTVQSVPIQQQTAVQQQPPVQQAQPDAVPTVEQTYTMDQLARASSQLMDAGKQTELVQLLGQFGVQALTALPQEQYGAFATKLREMGAKI</sequence>
<accession>A0A0A5G047</accession>
<evidence type="ECO:0000313" key="2">
    <source>
        <dbReference type="EMBL" id="KGX84458.1"/>
    </source>
</evidence>
<comment type="caution">
    <text evidence="2">The sequence shown here is derived from an EMBL/GenBank/DDBJ whole genome shotgun (WGS) entry which is preliminary data.</text>
</comment>
<feature type="compositionally biased region" description="Low complexity" evidence="1">
    <location>
        <begin position="37"/>
        <end position="61"/>
    </location>
</feature>
<dbReference type="AlphaFoldDB" id="A0A0A5G047"/>
<dbReference type="STRING" id="1385512.N784_13425"/>
<gene>
    <name evidence="2" type="ORF">N784_13425</name>
</gene>